<evidence type="ECO:0000256" key="10">
    <source>
        <dbReference type="ARBA" id="ARBA00023004"/>
    </source>
</evidence>
<comment type="caution">
    <text evidence="12">The sequence shown here is derived from an EMBL/GenBank/DDBJ whole genome shotgun (WGS) entry which is preliminary data.</text>
</comment>
<evidence type="ECO:0000256" key="8">
    <source>
        <dbReference type="ARBA" id="ARBA00022848"/>
    </source>
</evidence>
<keyword evidence="8" id="KW-0492">Microsome</keyword>
<dbReference type="GO" id="GO:0016705">
    <property type="term" value="F:oxidoreductase activity, acting on paired donors, with incorporation or reduction of molecular oxygen"/>
    <property type="evidence" value="ECO:0007669"/>
    <property type="project" value="InterPro"/>
</dbReference>
<dbReference type="GO" id="GO:0020037">
    <property type="term" value="F:heme binding"/>
    <property type="evidence" value="ECO:0007669"/>
    <property type="project" value="InterPro"/>
</dbReference>
<evidence type="ECO:0000313" key="12">
    <source>
        <dbReference type="EMBL" id="CAG7823193.1"/>
    </source>
</evidence>
<keyword evidence="11" id="KW-0472">Membrane</keyword>
<dbReference type="OrthoDB" id="1470350at2759"/>
<dbReference type="InterPro" id="IPR001128">
    <property type="entry name" value="Cyt_P450"/>
</dbReference>
<comment type="subcellular location">
    <subcellularLocation>
        <location evidence="3">Endoplasmic reticulum membrane</location>
    </subcellularLocation>
    <subcellularLocation>
        <location evidence="2">Microsome membrane</location>
    </subcellularLocation>
</comment>
<evidence type="ECO:0000256" key="4">
    <source>
        <dbReference type="ARBA" id="ARBA00010617"/>
    </source>
</evidence>
<protein>
    <recommendedName>
        <fullName evidence="14">Cytochrome P450</fullName>
    </recommendedName>
</protein>
<dbReference type="InterPro" id="IPR050196">
    <property type="entry name" value="Cytochrome_P450_Monoox"/>
</dbReference>
<reference evidence="12" key="1">
    <citation type="submission" date="2021-06" db="EMBL/GenBank/DDBJ databases">
        <authorList>
            <person name="Hodson N. C."/>
            <person name="Mongue J. A."/>
            <person name="Jaron S. K."/>
        </authorList>
    </citation>
    <scope>NUCLEOTIDE SEQUENCE</scope>
</reference>
<evidence type="ECO:0000256" key="9">
    <source>
        <dbReference type="ARBA" id="ARBA00023002"/>
    </source>
</evidence>
<name>A0A8J2KYH1_9HEXA</name>
<dbReference type="AlphaFoldDB" id="A0A8J2KYH1"/>
<dbReference type="PANTHER" id="PTHR24291">
    <property type="entry name" value="CYTOCHROME P450 FAMILY 4"/>
    <property type="match status" value="1"/>
</dbReference>
<accession>A0A8J2KYH1</accession>
<keyword evidence="9" id="KW-0560">Oxidoreductase</keyword>
<dbReference type="EMBL" id="CAJVCH010528749">
    <property type="protein sequence ID" value="CAG7823193.1"/>
    <property type="molecule type" value="Genomic_DNA"/>
</dbReference>
<dbReference type="GO" id="GO:0005789">
    <property type="term" value="C:endoplasmic reticulum membrane"/>
    <property type="evidence" value="ECO:0007669"/>
    <property type="project" value="UniProtKB-SubCell"/>
</dbReference>
<comment type="similarity">
    <text evidence="4">Belongs to the cytochrome P450 family.</text>
</comment>
<dbReference type="Proteomes" id="UP000708208">
    <property type="component" value="Unassembled WGS sequence"/>
</dbReference>
<feature type="non-terminal residue" evidence="12">
    <location>
        <position position="1"/>
    </location>
</feature>
<evidence type="ECO:0000256" key="11">
    <source>
        <dbReference type="ARBA" id="ARBA00023136"/>
    </source>
</evidence>
<comment type="cofactor">
    <cofactor evidence="1">
        <name>heme</name>
        <dbReference type="ChEBI" id="CHEBI:30413"/>
    </cofactor>
</comment>
<evidence type="ECO:0000256" key="1">
    <source>
        <dbReference type="ARBA" id="ARBA00001971"/>
    </source>
</evidence>
<dbReference type="PANTHER" id="PTHR24291:SF189">
    <property type="entry name" value="CYTOCHROME P450 4C3-RELATED"/>
    <property type="match status" value="1"/>
</dbReference>
<keyword evidence="7" id="KW-0256">Endoplasmic reticulum</keyword>
<dbReference type="GO" id="GO:0005506">
    <property type="term" value="F:iron ion binding"/>
    <property type="evidence" value="ECO:0007669"/>
    <property type="project" value="InterPro"/>
</dbReference>
<evidence type="ECO:0000256" key="3">
    <source>
        <dbReference type="ARBA" id="ARBA00004586"/>
    </source>
</evidence>
<evidence type="ECO:0000256" key="5">
    <source>
        <dbReference type="ARBA" id="ARBA00022617"/>
    </source>
</evidence>
<evidence type="ECO:0000313" key="13">
    <source>
        <dbReference type="Proteomes" id="UP000708208"/>
    </source>
</evidence>
<keyword evidence="5" id="KW-0349">Heme</keyword>
<dbReference type="GO" id="GO:0004497">
    <property type="term" value="F:monooxygenase activity"/>
    <property type="evidence" value="ECO:0007669"/>
    <property type="project" value="InterPro"/>
</dbReference>
<dbReference type="Pfam" id="PF00067">
    <property type="entry name" value="p450"/>
    <property type="match status" value="1"/>
</dbReference>
<keyword evidence="10" id="KW-0408">Iron</keyword>
<organism evidence="12 13">
    <name type="scientific">Allacma fusca</name>
    <dbReference type="NCBI Taxonomy" id="39272"/>
    <lineage>
        <taxon>Eukaryota</taxon>
        <taxon>Metazoa</taxon>
        <taxon>Ecdysozoa</taxon>
        <taxon>Arthropoda</taxon>
        <taxon>Hexapoda</taxon>
        <taxon>Collembola</taxon>
        <taxon>Symphypleona</taxon>
        <taxon>Sminthuridae</taxon>
        <taxon>Allacma</taxon>
    </lineage>
</organism>
<evidence type="ECO:0000256" key="6">
    <source>
        <dbReference type="ARBA" id="ARBA00022723"/>
    </source>
</evidence>
<sequence>MCIKESLRLYPSVPIFTRNITTDLVLDDEITLPAGSNACFLTMNIHRNEKIYPDPENFDPDRFLPEKVAARHPFAYVPFSAGP</sequence>
<keyword evidence="13" id="KW-1185">Reference proteome</keyword>
<gene>
    <name evidence="12" type="ORF">AFUS01_LOCUS33423</name>
</gene>
<evidence type="ECO:0000256" key="2">
    <source>
        <dbReference type="ARBA" id="ARBA00004524"/>
    </source>
</evidence>
<keyword evidence="6" id="KW-0479">Metal-binding</keyword>
<proteinExistence type="inferred from homology"/>
<evidence type="ECO:0008006" key="14">
    <source>
        <dbReference type="Google" id="ProtNLM"/>
    </source>
</evidence>
<evidence type="ECO:0000256" key="7">
    <source>
        <dbReference type="ARBA" id="ARBA00022824"/>
    </source>
</evidence>